<evidence type="ECO:0000256" key="3">
    <source>
        <dbReference type="SAM" id="Phobius"/>
    </source>
</evidence>
<organism evidence="4 5">
    <name type="scientific">Linum tenue</name>
    <dbReference type="NCBI Taxonomy" id="586396"/>
    <lineage>
        <taxon>Eukaryota</taxon>
        <taxon>Viridiplantae</taxon>
        <taxon>Streptophyta</taxon>
        <taxon>Embryophyta</taxon>
        <taxon>Tracheophyta</taxon>
        <taxon>Spermatophyta</taxon>
        <taxon>Magnoliopsida</taxon>
        <taxon>eudicotyledons</taxon>
        <taxon>Gunneridae</taxon>
        <taxon>Pentapetalae</taxon>
        <taxon>rosids</taxon>
        <taxon>fabids</taxon>
        <taxon>Malpighiales</taxon>
        <taxon>Linaceae</taxon>
        <taxon>Linum</taxon>
    </lineage>
</organism>
<evidence type="ECO:0000313" key="4">
    <source>
        <dbReference type="EMBL" id="CAI0606635.1"/>
    </source>
</evidence>
<proteinExistence type="predicted"/>
<evidence type="ECO:0000256" key="2">
    <source>
        <dbReference type="SAM" id="MobiDB-lite"/>
    </source>
</evidence>
<keyword evidence="3" id="KW-1133">Transmembrane helix</keyword>
<protein>
    <recommendedName>
        <fullName evidence="6">Aspartyl-tRNA synthetase</fullName>
    </recommendedName>
</protein>
<sequence>MSSSEPQNPPPEQGEEEDAKATSKKAAKKEAAKQEKLRRKAEAAALAKAASSLAVEEEDPLAGNYGDVPLNKQQSREELDLSAWTKVRELNAELKDKEILIRGRAQTVRPVSKNMAFVVVRESGFTVQCVVTVQPEIVSRQMVKFISGLTSESIVEVQGIVSVPNVAIKGATQQVLPSLFFPFIIQIFLVMLVVATLQLLGVLGIVKSRNASQPLVLTLNIINVSVENGV</sequence>
<dbReference type="PANTHER" id="PTHR43450:SF1">
    <property type="entry name" value="ASPARTATE--TRNA LIGASE, CYTOPLASMIC"/>
    <property type="match status" value="1"/>
</dbReference>
<dbReference type="CDD" id="cd04320">
    <property type="entry name" value="AspRS_cyto_N"/>
    <property type="match status" value="1"/>
</dbReference>
<feature type="region of interest" description="Disordered" evidence="2">
    <location>
        <begin position="1"/>
        <end position="41"/>
    </location>
</feature>
<evidence type="ECO:0000256" key="1">
    <source>
        <dbReference type="ARBA" id="ARBA00022490"/>
    </source>
</evidence>
<dbReference type="AlphaFoldDB" id="A0AAV0RZB4"/>
<dbReference type="InterPro" id="IPR004523">
    <property type="entry name" value="Asp-tRNA_synthase_2"/>
</dbReference>
<accession>A0AAV0RZB4</accession>
<evidence type="ECO:0008006" key="6">
    <source>
        <dbReference type="Google" id="ProtNLM"/>
    </source>
</evidence>
<comment type="caution">
    <text evidence="4">The sequence shown here is derived from an EMBL/GenBank/DDBJ whole genome shotgun (WGS) entry which is preliminary data.</text>
</comment>
<dbReference type="GO" id="GO:0005829">
    <property type="term" value="C:cytosol"/>
    <property type="evidence" value="ECO:0007669"/>
    <property type="project" value="TreeGrafter"/>
</dbReference>
<gene>
    <name evidence="4" type="ORF">LITE_LOCUS50275</name>
</gene>
<keyword evidence="1" id="KW-0963">Cytoplasm</keyword>
<keyword evidence="5" id="KW-1185">Reference proteome</keyword>
<dbReference type="Proteomes" id="UP001154282">
    <property type="component" value="Unassembled WGS sequence"/>
</dbReference>
<evidence type="ECO:0000313" key="5">
    <source>
        <dbReference type="Proteomes" id="UP001154282"/>
    </source>
</evidence>
<dbReference type="EMBL" id="CAMGYJ010000011">
    <property type="protein sequence ID" value="CAI0606635.1"/>
    <property type="molecule type" value="Genomic_DNA"/>
</dbReference>
<keyword evidence="3" id="KW-0472">Membrane</keyword>
<keyword evidence="3" id="KW-0812">Transmembrane</keyword>
<dbReference type="GO" id="GO:0017101">
    <property type="term" value="C:aminoacyl-tRNA synthetase multienzyme complex"/>
    <property type="evidence" value="ECO:0007669"/>
    <property type="project" value="TreeGrafter"/>
</dbReference>
<reference evidence="4" key="1">
    <citation type="submission" date="2022-08" db="EMBL/GenBank/DDBJ databases">
        <authorList>
            <person name="Gutierrez-Valencia J."/>
        </authorList>
    </citation>
    <scope>NUCLEOTIDE SEQUENCE</scope>
</reference>
<dbReference type="GO" id="GO:0005524">
    <property type="term" value="F:ATP binding"/>
    <property type="evidence" value="ECO:0007669"/>
    <property type="project" value="InterPro"/>
</dbReference>
<dbReference type="Gene3D" id="2.40.50.140">
    <property type="entry name" value="Nucleic acid-binding proteins"/>
    <property type="match status" value="1"/>
</dbReference>
<dbReference type="InterPro" id="IPR012340">
    <property type="entry name" value="NA-bd_OB-fold"/>
</dbReference>
<dbReference type="GO" id="GO:0004815">
    <property type="term" value="F:aspartate-tRNA ligase activity"/>
    <property type="evidence" value="ECO:0007669"/>
    <property type="project" value="InterPro"/>
</dbReference>
<dbReference type="GO" id="GO:0006422">
    <property type="term" value="P:aspartyl-tRNA aminoacylation"/>
    <property type="evidence" value="ECO:0007669"/>
    <property type="project" value="InterPro"/>
</dbReference>
<dbReference type="PANTHER" id="PTHR43450">
    <property type="entry name" value="ASPARTYL-TRNA SYNTHETASE"/>
    <property type="match status" value="1"/>
</dbReference>
<feature type="transmembrane region" description="Helical" evidence="3">
    <location>
        <begin position="179"/>
        <end position="206"/>
    </location>
</feature>
<dbReference type="GO" id="GO:0003723">
    <property type="term" value="F:RNA binding"/>
    <property type="evidence" value="ECO:0007669"/>
    <property type="project" value="TreeGrafter"/>
</dbReference>
<dbReference type="SUPFAM" id="SSF50249">
    <property type="entry name" value="Nucleic acid-binding proteins"/>
    <property type="match status" value="1"/>
</dbReference>
<name>A0AAV0RZB4_9ROSI</name>